<gene>
    <name evidence="4" type="ORF">CLODIP_2_CD06977</name>
</gene>
<organism evidence="4 5">
    <name type="scientific">Cloeon dipterum</name>
    <dbReference type="NCBI Taxonomy" id="197152"/>
    <lineage>
        <taxon>Eukaryota</taxon>
        <taxon>Metazoa</taxon>
        <taxon>Ecdysozoa</taxon>
        <taxon>Arthropoda</taxon>
        <taxon>Hexapoda</taxon>
        <taxon>Insecta</taxon>
        <taxon>Pterygota</taxon>
        <taxon>Palaeoptera</taxon>
        <taxon>Ephemeroptera</taxon>
        <taxon>Pisciforma</taxon>
        <taxon>Baetidae</taxon>
        <taxon>Cloeon</taxon>
    </lineage>
</organism>
<feature type="domain" description="DBB" evidence="3">
    <location>
        <begin position="324"/>
        <end position="459"/>
    </location>
</feature>
<dbReference type="GO" id="GO:0005068">
    <property type="term" value="F:transmembrane receptor protein tyrosine kinase adaptor activity"/>
    <property type="evidence" value="ECO:0007669"/>
    <property type="project" value="TreeGrafter"/>
</dbReference>
<evidence type="ECO:0000256" key="1">
    <source>
        <dbReference type="SAM" id="Coils"/>
    </source>
</evidence>
<dbReference type="Proteomes" id="UP000494165">
    <property type="component" value="Unassembled WGS sequence"/>
</dbReference>
<dbReference type="InterPro" id="IPR035897">
    <property type="entry name" value="Toll_tir_struct_dom_sf"/>
</dbReference>
<protein>
    <recommendedName>
        <fullName evidence="3">DBB domain-containing protein</fullName>
    </recommendedName>
</protein>
<dbReference type="InterPro" id="IPR052446">
    <property type="entry name" value="B-cell_PI3K-Signaling_Adptrs"/>
</dbReference>
<evidence type="ECO:0000313" key="5">
    <source>
        <dbReference type="Proteomes" id="UP000494165"/>
    </source>
</evidence>
<comment type="caution">
    <text evidence="4">The sequence shown here is derived from an EMBL/GenBank/DDBJ whole genome shotgun (WGS) entry which is preliminary data.</text>
</comment>
<feature type="compositionally biased region" description="Polar residues" evidence="2">
    <location>
        <begin position="589"/>
        <end position="598"/>
    </location>
</feature>
<dbReference type="OrthoDB" id="8192811at2759"/>
<keyword evidence="1" id="KW-0175">Coiled coil</keyword>
<dbReference type="PANTHER" id="PTHR16267:SF11">
    <property type="entry name" value="STUMPS, ISOFORM E"/>
    <property type="match status" value="1"/>
</dbReference>
<dbReference type="PROSITE" id="PS51376">
    <property type="entry name" value="DBB"/>
    <property type="match status" value="1"/>
</dbReference>
<dbReference type="GO" id="GO:0005104">
    <property type="term" value="F:fibroblast growth factor receptor binding"/>
    <property type="evidence" value="ECO:0007669"/>
    <property type="project" value="TreeGrafter"/>
</dbReference>
<dbReference type="InterPro" id="IPR017893">
    <property type="entry name" value="DBB_domain"/>
</dbReference>
<dbReference type="SMART" id="SM01282">
    <property type="entry name" value="DBB"/>
    <property type="match status" value="1"/>
</dbReference>
<dbReference type="EMBL" id="CADEPI010000014">
    <property type="protein sequence ID" value="CAB3364021.1"/>
    <property type="molecule type" value="Genomic_DNA"/>
</dbReference>
<feature type="coiled-coil region" evidence="1">
    <location>
        <begin position="713"/>
        <end position="740"/>
    </location>
</feature>
<dbReference type="AlphaFoldDB" id="A0A8S1C797"/>
<feature type="region of interest" description="Disordered" evidence="2">
    <location>
        <begin position="787"/>
        <end position="825"/>
    </location>
</feature>
<keyword evidence="5" id="KW-1185">Reference proteome</keyword>
<reference evidence="4 5" key="1">
    <citation type="submission" date="2020-04" db="EMBL/GenBank/DDBJ databases">
        <authorList>
            <person name="Alioto T."/>
            <person name="Alioto T."/>
            <person name="Gomez Garrido J."/>
        </authorList>
    </citation>
    <scope>NUCLEOTIDE SEQUENCE [LARGE SCALE GENOMIC DNA]</scope>
</reference>
<dbReference type="Pfam" id="PF14545">
    <property type="entry name" value="DBB"/>
    <property type="match status" value="1"/>
</dbReference>
<dbReference type="PANTHER" id="PTHR16267">
    <property type="entry name" value="BANK1/PIK3AP1 FAMILY MEMBER"/>
    <property type="match status" value="1"/>
</dbReference>
<evidence type="ECO:0000313" key="4">
    <source>
        <dbReference type="EMBL" id="CAB3364021.1"/>
    </source>
</evidence>
<dbReference type="Gene3D" id="3.40.50.10140">
    <property type="entry name" value="Toll/interleukin-1 receptor homology (TIR) domain"/>
    <property type="match status" value="1"/>
</dbReference>
<feature type="region of interest" description="Disordered" evidence="2">
    <location>
        <begin position="913"/>
        <end position="932"/>
    </location>
</feature>
<sequence>MAYTNVPSSSLVCLPSMLEASHARRSSTGMGQMMRSFSSSSNPLQVLRCVHSSSNSVYNNIPMQETHYKVPPTASNRLDQPGAELCMGNRRHSISGAFREPDLLTGTPVCGPTGTLKSFRRAASIIEEVGQRVQQSSEEKKIRIKASVRMPPMRSSSSRDDILILSNQQSHVANLWANYLSSCFDQMCQKRNRPPFRILRVGLDDIVGSVPFALEERIVQVKLKLVIMCPLFLQQVMEYPRPSQALSKLLMPNRVLAMLLGVEEDQVTEQHRAALANFNQWQRVPVRNKDAAFVSEFLNDSMAILTRVAHEEQSMNQNRASFSLQPKKVNNAHNKVLVMLNEPIGQEDTVKISINKGGELIEVNNAKKRNPFTIMFTVPESCMMVSMLVGVMVSKNGNPLGCRQIKCESKMREVDQLLKSIGNPLDFMCQTLGMTDKEQLDNYMVSAFQKNIPPNFNLLQSPDSNPRKSVVCAEEFPTLLHFACKYGLDKLVWQLMECPGGDAAAEIRNCNDQSPAEIAELAGHLKVANTIRGYTQMNEFTNIYSYMKMTAETKGQAAPAEAEDMYNLPRPLNETYQVPPAARPLTVRKASTSSNGSSEADHPIDYMKMNSLKKNSKKENHSTNHTRSMGRKENMHPEEPFRSESRNKHRTSEDSIGAAATTKPSKSREHLAMTTDDELVEIFNDFKNNVYTLAEVEKLVESWKNRNDVQQSMMEKQEYFKQLRADYERLQNKMREDLKRTTPFEKLKNFFFRSKEKNSAKTSQETRNNFLSTHSCLDAGIQHSLRPTSSLSINSNSSSSSSERMSTTSNCSGASLGDSGTHSDHEDRKVLANLKEPPQIVEEEEDSLCHEYTAVQNYAVPPLPRPVMEAKNKPKVAKIHFEELPPLPAPNRPSDLSFKEEDPNAYIIPESLNTAAQQDTPPTTPHTADSEFAPDYMNWAAPLDKMPSYMNLVPPPVPPRLLSSRQAALV</sequence>
<evidence type="ECO:0000256" key="2">
    <source>
        <dbReference type="SAM" id="MobiDB-lite"/>
    </source>
</evidence>
<proteinExistence type="predicted"/>
<feature type="compositionally biased region" description="Low complexity" evidence="2">
    <location>
        <begin position="788"/>
        <end position="812"/>
    </location>
</feature>
<feature type="region of interest" description="Disordered" evidence="2">
    <location>
        <begin position="585"/>
        <end position="669"/>
    </location>
</feature>
<accession>A0A8S1C797</accession>
<dbReference type="GO" id="GO:0005829">
    <property type="term" value="C:cytosol"/>
    <property type="evidence" value="ECO:0007669"/>
    <property type="project" value="TreeGrafter"/>
</dbReference>
<name>A0A8S1C797_9INSE</name>
<feature type="compositionally biased region" description="Low complexity" evidence="2">
    <location>
        <begin position="914"/>
        <end position="927"/>
    </location>
</feature>
<evidence type="ECO:0000259" key="3">
    <source>
        <dbReference type="PROSITE" id="PS51376"/>
    </source>
</evidence>
<feature type="compositionally biased region" description="Basic and acidic residues" evidence="2">
    <location>
        <begin position="630"/>
        <end position="653"/>
    </location>
</feature>